<evidence type="ECO:0000256" key="7">
    <source>
        <dbReference type="ARBA" id="ARBA00023136"/>
    </source>
</evidence>
<evidence type="ECO:0000256" key="2">
    <source>
        <dbReference type="ARBA" id="ARBA00022448"/>
    </source>
</evidence>
<evidence type="ECO:0000313" key="12">
    <source>
        <dbReference type="EMBL" id="CAD7288329.1"/>
    </source>
</evidence>
<dbReference type="InterPro" id="IPR010917">
    <property type="entry name" value="TonB_rcpt_CS"/>
</dbReference>
<dbReference type="RefSeq" id="WP_229932754.1">
    <property type="nucleotide sequence ID" value="NZ_CAJHOF010000007.1"/>
</dbReference>
<evidence type="ECO:0000256" key="4">
    <source>
        <dbReference type="ARBA" id="ARBA00022692"/>
    </source>
</evidence>
<comment type="caution">
    <text evidence="12">The sequence shown here is derived from an EMBL/GenBank/DDBJ whole genome shotgun (WGS) entry which is preliminary data.</text>
</comment>
<keyword evidence="2 10" id="KW-0813">Transport</keyword>
<evidence type="ECO:0000256" key="1">
    <source>
        <dbReference type="ARBA" id="ARBA00004571"/>
    </source>
</evidence>
<keyword evidence="4 10" id="KW-0812">Transmembrane</keyword>
<keyword evidence="9 10" id="KW-0998">Cell outer membrane</keyword>
<keyword evidence="3 10" id="KW-1134">Transmembrane beta strand</keyword>
<dbReference type="PROSITE" id="PS52016">
    <property type="entry name" value="TONB_DEPENDENT_REC_3"/>
    <property type="match status" value="1"/>
</dbReference>
<evidence type="ECO:0000256" key="9">
    <source>
        <dbReference type="ARBA" id="ARBA00023237"/>
    </source>
</evidence>
<comment type="subcellular location">
    <subcellularLocation>
        <location evidence="1 10">Cell outer membrane</location>
        <topology evidence="1 10">Multi-pass membrane protein</topology>
    </subcellularLocation>
</comment>
<keyword evidence="13" id="KW-1185">Reference proteome</keyword>
<dbReference type="InterPro" id="IPR000531">
    <property type="entry name" value="Beta-barrel_TonB"/>
</dbReference>
<evidence type="ECO:0000256" key="5">
    <source>
        <dbReference type="ARBA" id="ARBA00022729"/>
    </source>
</evidence>
<dbReference type="Proteomes" id="UP000789803">
    <property type="component" value="Unassembled WGS sequence"/>
</dbReference>
<dbReference type="Gene3D" id="2.40.170.20">
    <property type="entry name" value="TonB-dependent receptor, beta-barrel domain"/>
    <property type="match status" value="1"/>
</dbReference>
<proteinExistence type="inferred from homology"/>
<keyword evidence="7 10" id="KW-0472">Membrane</keyword>
<dbReference type="EMBL" id="CAJHOF010000007">
    <property type="protein sequence ID" value="CAD7288329.1"/>
    <property type="molecule type" value="Genomic_DNA"/>
</dbReference>
<dbReference type="PANTHER" id="PTHR30069:SF29">
    <property type="entry name" value="HEMOGLOBIN AND HEMOGLOBIN-HAPTOGLOBIN-BINDING PROTEIN 1-RELATED"/>
    <property type="match status" value="1"/>
</dbReference>
<dbReference type="PROSITE" id="PS01156">
    <property type="entry name" value="TONB_DEPENDENT_REC_2"/>
    <property type="match status" value="1"/>
</dbReference>
<dbReference type="PANTHER" id="PTHR30069">
    <property type="entry name" value="TONB-DEPENDENT OUTER MEMBRANE RECEPTOR"/>
    <property type="match status" value="1"/>
</dbReference>
<keyword evidence="8" id="KW-0675">Receptor</keyword>
<evidence type="ECO:0000256" key="10">
    <source>
        <dbReference type="PROSITE-ProRule" id="PRU01360"/>
    </source>
</evidence>
<sequence length="469" mass="54240">MVNKSGISYKSIQWWSDEIFKEAIVPYQVPDESFLMPVKTKNGALYLADDMQINDYLGLNLSYRYDKIKHTPHYIPGISPKIPDDMVRGSMIPLEEYKLAEPNYNDFDKCMSSYCSEPEYEAAKAAYKAEVARVDAINATNVERNFKALQQPKKFSNSSYAIALTYDPLDYLRIQTKYSTAFRAPTSDELYFTFMHPDFAIRPNTNLKKEDAKTKEIALTLYEAPSFITLNLFRTDYKNFIDLGYIGERQLAIENGRYIGRTYSIYQNLNRDKAKVNGLEINSKLFLDQIYEPLKGFSLGYKVTYQKGRMHVKTHHIVKQGDKILKQYHEDVQAPMNAIQPVTHVYSASYISSSKKFGADMYITHAKAKSANDTYDMHWYGSDKDNSQVKWRSESYTLVDMIGFYSPIKNLTFRAGVYNIFDRKYLTWEAARSIRTFGAANLIDQDTGKGINRFYSPGRNFKLTFEMTF</sequence>
<dbReference type="Pfam" id="PF00593">
    <property type="entry name" value="TonB_dep_Rec_b-barrel"/>
    <property type="match status" value="1"/>
</dbReference>
<dbReference type="InterPro" id="IPR039426">
    <property type="entry name" value="TonB-dep_rcpt-like"/>
</dbReference>
<dbReference type="InterPro" id="IPR036942">
    <property type="entry name" value="Beta-barrel_TonB_sf"/>
</dbReference>
<feature type="domain" description="TonB-dependent receptor-like beta-barrel" evidence="11">
    <location>
        <begin position="37"/>
        <end position="420"/>
    </location>
</feature>
<dbReference type="SUPFAM" id="SSF56935">
    <property type="entry name" value="Porins"/>
    <property type="match status" value="1"/>
</dbReference>
<organism evidence="12 13">
    <name type="scientific">Campylobacter majalis</name>
    <dbReference type="NCBI Taxonomy" id="2790656"/>
    <lineage>
        <taxon>Bacteria</taxon>
        <taxon>Pseudomonadati</taxon>
        <taxon>Campylobacterota</taxon>
        <taxon>Epsilonproteobacteria</taxon>
        <taxon>Campylobacterales</taxon>
        <taxon>Campylobacteraceae</taxon>
        <taxon>Campylobacter</taxon>
    </lineage>
</organism>
<keyword evidence="5" id="KW-0732">Signal</keyword>
<evidence type="ECO:0000256" key="3">
    <source>
        <dbReference type="ARBA" id="ARBA00022452"/>
    </source>
</evidence>
<evidence type="ECO:0000256" key="8">
    <source>
        <dbReference type="ARBA" id="ARBA00023170"/>
    </source>
</evidence>
<name>A0ABN7K931_9BACT</name>
<reference evidence="12 13" key="1">
    <citation type="submission" date="2020-11" db="EMBL/GenBank/DDBJ databases">
        <authorList>
            <person name="Peeters C."/>
        </authorList>
    </citation>
    <scope>NUCLEOTIDE SEQUENCE [LARGE SCALE GENOMIC DNA]</scope>
    <source>
        <strain evidence="12 13">LMG 7974</strain>
    </source>
</reference>
<evidence type="ECO:0000313" key="13">
    <source>
        <dbReference type="Proteomes" id="UP000789803"/>
    </source>
</evidence>
<comment type="similarity">
    <text evidence="10">Belongs to the TonB-dependent receptor family.</text>
</comment>
<evidence type="ECO:0000256" key="6">
    <source>
        <dbReference type="ARBA" id="ARBA00023077"/>
    </source>
</evidence>
<keyword evidence="6" id="KW-0798">TonB box</keyword>
<gene>
    <name evidence="12" type="primary">hgbA</name>
    <name evidence="12" type="ORF">LMG7974_00952</name>
</gene>
<accession>A0ABN7K931</accession>
<protein>
    <submittedName>
        <fullName evidence="12">Hemoglobin and hemoglobin-haptoglobin-binding protein</fullName>
    </submittedName>
</protein>
<evidence type="ECO:0000259" key="11">
    <source>
        <dbReference type="Pfam" id="PF00593"/>
    </source>
</evidence>